<reference evidence="2" key="2">
    <citation type="submission" date="2015-01" db="EMBL/GenBank/DDBJ databases">
        <title>Evolutionary Origins and Diversification of the Mycorrhizal Mutualists.</title>
        <authorList>
            <consortium name="DOE Joint Genome Institute"/>
            <consortium name="Mycorrhizal Genomics Consortium"/>
            <person name="Kohler A."/>
            <person name="Kuo A."/>
            <person name="Nagy L.G."/>
            <person name="Floudas D."/>
            <person name="Copeland A."/>
            <person name="Barry K.W."/>
            <person name="Cichocki N."/>
            <person name="Veneault-Fourrey C."/>
            <person name="LaButti K."/>
            <person name="Lindquist E.A."/>
            <person name="Lipzen A."/>
            <person name="Lundell T."/>
            <person name="Morin E."/>
            <person name="Murat C."/>
            <person name="Riley R."/>
            <person name="Ohm R."/>
            <person name="Sun H."/>
            <person name="Tunlid A."/>
            <person name="Henrissat B."/>
            <person name="Grigoriev I.V."/>
            <person name="Hibbett D.S."/>
            <person name="Martin F."/>
        </authorList>
    </citation>
    <scope>NUCLEOTIDE SEQUENCE [LARGE SCALE GENOMIC DNA]</scope>
    <source>
        <strain evidence="2">MUT 4182</strain>
    </source>
</reference>
<evidence type="ECO:0000313" key="1">
    <source>
        <dbReference type="EMBL" id="KIO18791.1"/>
    </source>
</evidence>
<name>A0A0C3Q5F6_9AGAM</name>
<sequence>MAPTSTSNLLTRSSSKSGLKITSVSVKKGHPTILKYSWTYNENSPDYITVAVIGVSGKDLVVLAGNWFAKGEGKSGELTASLDISVLKSFPGEFILVFVSDDDHDKLYANWVKFYIADDFQIVDAAPSGECDDVALSLDSLKTLDYDGSPYQMCFGLCAFDVVSSPTWFKNGT</sequence>
<dbReference type="EMBL" id="KN823259">
    <property type="protein sequence ID" value="KIO18791.1"/>
    <property type="molecule type" value="Genomic_DNA"/>
</dbReference>
<dbReference type="Proteomes" id="UP000054248">
    <property type="component" value="Unassembled WGS sequence"/>
</dbReference>
<protein>
    <submittedName>
        <fullName evidence="1">Uncharacterized protein</fullName>
    </submittedName>
</protein>
<dbReference type="OrthoDB" id="3265743at2759"/>
<gene>
    <name evidence="1" type="ORF">M407DRAFT_31536</name>
</gene>
<accession>A0A0C3Q5F6</accession>
<evidence type="ECO:0000313" key="2">
    <source>
        <dbReference type="Proteomes" id="UP000054248"/>
    </source>
</evidence>
<dbReference type="AlphaFoldDB" id="A0A0C3Q5F6"/>
<organism evidence="1 2">
    <name type="scientific">Tulasnella calospora MUT 4182</name>
    <dbReference type="NCBI Taxonomy" id="1051891"/>
    <lineage>
        <taxon>Eukaryota</taxon>
        <taxon>Fungi</taxon>
        <taxon>Dikarya</taxon>
        <taxon>Basidiomycota</taxon>
        <taxon>Agaricomycotina</taxon>
        <taxon>Agaricomycetes</taxon>
        <taxon>Cantharellales</taxon>
        <taxon>Tulasnellaceae</taxon>
        <taxon>Tulasnella</taxon>
    </lineage>
</organism>
<keyword evidence="2" id="KW-1185">Reference proteome</keyword>
<dbReference type="HOGENOM" id="CLU_1548754_0_0_1"/>
<reference evidence="1 2" key="1">
    <citation type="submission" date="2014-04" db="EMBL/GenBank/DDBJ databases">
        <authorList>
            <consortium name="DOE Joint Genome Institute"/>
            <person name="Kuo A."/>
            <person name="Girlanda M."/>
            <person name="Perotto S."/>
            <person name="Kohler A."/>
            <person name="Nagy L.G."/>
            <person name="Floudas D."/>
            <person name="Copeland A."/>
            <person name="Barry K.W."/>
            <person name="Cichocki N."/>
            <person name="Veneault-Fourrey C."/>
            <person name="LaButti K."/>
            <person name="Lindquist E.A."/>
            <person name="Lipzen A."/>
            <person name="Lundell T."/>
            <person name="Morin E."/>
            <person name="Murat C."/>
            <person name="Sun H."/>
            <person name="Tunlid A."/>
            <person name="Henrissat B."/>
            <person name="Grigoriev I.V."/>
            <person name="Hibbett D.S."/>
            <person name="Martin F."/>
            <person name="Nordberg H.P."/>
            <person name="Cantor M.N."/>
            <person name="Hua S.X."/>
        </authorList>
    </citation>
    <scope>NUCLEOTIDE SEQUENCE [LARGE SCALE GENOMIC DNA]</scope>
    <source>
        <strain evidence="1 2">MUT 4182</strain>
    </source>
</reference>
<proteinExistence type="predicted"/>